<sequence>MGSPLNIEFIGSPPNQIRSNFGEFIIDGTAAAGEATSEVRLSNGTEYVVTSENSLMIASQEDENSRSIIFLARTPPSKLTATLAVVPQRYVEYSETFNARRVFEGDCEQEF</sequence>
<keyword evidence="2" id="KW-1185">Reference proteome</keyword>
<reference evidence="2" key="1">
    <citation type="submission" date="2015-09" db="EMBL/GenBank/DDBJ databases">
        <authorList>
            <person name="Rodrigo-Torres L."/>
            <person name="Arahal D.R."/>
        </authorList>
    </citation>
    <scope>NUCLEOTIDE SEQUENCE [LARGE SCALE GENOMIC DNA]</scope>
    <source>
        <strain evidence="2">CECT 5091</strain>
    </source>
</reference>
<dbReference type="STRING" id="1715692.RUE5091_01510"/>
<evidence type="ECO:0000313" key="2">
    <source>
        <dbReference type="Proteomes" id="UP000051260"/>
    </source>
</evidence>
<evidence type="ECO:0000313" key="1">
    <source>
        <dbReference type="EMBL" id="CUJ95188.1"/>
    </source>
</evidence>
<gene>
    <name evidence="1" type="ORF">RUE5091_01510</name>
</gene>
<proteinExistence type="predicted"/>
<dbReference type="Proteomes" id="UP000051260">
    <property type="component" value="Unassembled WGS sequence"/>
</dbReference>
<name>A0A0P1I7F4_9RHOB</name>
<dbReference type="AlphaFoldDB" id="A0A0P1I7F4"/>
<protein>
    <submittedName>
        <fullName evidence="1">Uncharacterized protein</fullName>
    </submittedName>
</protein>
<dbReference type="EMBL" id="CYUD01000004">
    <property type="protein sequence ID" value="CUJ95188.1"/>
    <property type="molecule type" value="Genomic_DNA"/>
</dbReference>
<accession>A0A0P1I7F4</accession>
<organism evidence="1 2">
    <name type="scientific">Ruegeria denitrificans</name>
    <dbReference type="NCBI Taxonomy" id="1715692"/>
    <lineage>
        <taxon>Bacteria</taxon>
        <taxon>Pseudomonadati</taxon>
        <taxon>Pseudomonadota</taxon>
        <taxon>Alphaproteobacteria</taxon>
        <taxon>Rhodobacterales</taxon>
        <taxon>Roseobacteraceae</taxon>
        <taxon>Ruegeria</taxon>
    </lineage>
</organism>